<dbReference type="AlphaFoldDB" id="Q7F455"/>
<feature type="region of interest" description="Disordered" evidence="1">
    <location>
        <begin position="46"/>
        <end position="107"/>
    </location>
</feature>
<reference evidence="3" key="1">
    <citation type="journal article" date="2005" name="Nature">
        <title>The map-based sequence of the rice genome.</title>
        <authorList>
            <consortium name="International rice genome sequencing project (IRGSP)"/>
            <person name="Matsumoto T."/>
            <person name="Wu J."/>
            <person name="Kanamori H."/>
            <person name="Katayose Y."/>
            <person name="Fujisawa M."/>
            <person name="Namiki N."/>
            <person name="Mizuno H."/>
            <person name="Yamamoto K."/>
            <person name="Antonio B.A."/>
            <person name="Baba T."/>
            <person name="Sakata K."/>
            <person name="Nagamura Y."/>
            <person name="Aoki H."/>
            <person name="Arikawa K."/>
            <person name="Arita K."/>
            <person name="Bito T."/>
            <person name="Chiden Y."/>
            <person name="Fujitsuka N."/>
            <person name="Fukunaka R."/>
            <person name="Hamada M."/>
            <person name="Harada C."/>
            <person name="Hayashi A."/>
            <person name="Hijishita S."/>
            <person name="Honda M."/>
            <person name="Hosokawa S."/>
            <person name="Ichikawa Y."/>
            <person name="Idonuma A."/>
            <person name="Iijima M."/>
            <person name="Ikeda M."/>
            <person name="Ikeno M."/>
            <person name="Ito K."/>
            <person name="Ito S."/>
            <person name="Ito T."/>
            <person name="Ito Y."/>
            <person name="Ito Y."/>
            <person name="Iwabuchi A."/>
            <person name="Kamiya K."/>
            <person name="Karasawa W."/>
            <person name="Kurita K."/>
            <person name="Katagiri S."/>
            <person name="Kikuta A."/>
            <person name="Kobayashi H."/>
            <person name="Kobayashi N."/>
            <person name="Machita K."/>
            <person name="Maehara T."/>
            <person name="Masukawa M."/>
            <person name="Mizubayashi T."/>
            <person name="Mukai Y."/>
            <person name="Nagasaki H."/>
            <person name="Nagata Y."/>
            <person name="Naito S."/>
            <person name="Nakashima M."/>
            <person name="Nakama Y."/>
            <person name="Nakamichi Y."/>
            <person name="Nakamura M."/>
            <person name="Meguro A."/>
            <person name="Negishi M."/>
            <person name="Ohta I."/>
            <person name="Ohta T."/>
            <person name="Okamoto M."/>
            <person name="Ono N."/>
            <person name="Saji S."/>
            <person name="Sakaguchi M."/>
            <person name="Sakai K."/>
            <person name="Shibata M."/>
            <person name="Shimokawa T."/>
            <person name="Song J."/>
            <person name="Takazaki Y."/>
            <person name="Terasawa K."/>
            <person name="Tsugane M."/>
            <person name="Tsuji K."/>
            <person name="Ueda S."/>
            <person name="Waki K."/>
            <person name="Yamagata H."/>
            <person name="Yamamoto M."/>
            <person name="Yamamoto S."/>
            <person name="Yamane H."/>
            <person name="Yoshiki S."/>
            <person name="Yoshihara R."/>
            <person name="Yukawa K."/>
            <person name="Zhong H."/>
            <person name="Yano M."/>
            <person name="Yuan Q."/>
            <person name="Ouyang S."/>
            <person name="Liu J."/>
            <person name="Jones K.M."/>
            <person name="Gansberger K."/>
            <person name="Moffat K."/>
            <person name="Hill J."/>
            <person name="Bera J."/>
            <person name="Fadrosh D."/>
            <person name="Jin S."/>
            <person name="Johri S."/>
            <person name="Kim M."/>
            <person name="Overton L."/>
            <person name="Reardon M."/>
            <person name="Tsitrin T."/>
            <person name="Vuong H."/>
            <person name="Weaver B."/>
            <person name="Ciecko A."/>
            <person name="Tallon L."/>
            <person name="Jackson J."/>
            <person name="Pai G."/>
            <person name="Aken S.V."/>
            <person name="Utterback T."/>
            <person name="Reidmuller S."/>
            <person name="Feldblyum T."/>
            <person name="Hsiao J."/>
            <person name="Zismann V."/>
            <person name="Iobst S."/>
            <person name="de Vazeille A.R."/>
            <person name="Buell C.R."/>
            <person name="Ying K."/>
            <person name="Li Y."/>
            <person name="Lu T."/>
            <person name="Huang Y."/>
            <person name="Zhao Q."/>
            <person name="Feng Q."/>
            <person name="Zhang L."/>
            <person name="Zhu J."/>
            <person name="Weng Q."/>
            <person name="Mu J."/>
            <person name="Lu Y."/>
            <person name="Fan D."/>
            <person name="Liu Y."/>
            <person name="Guan J."/>
            <person name="Zhang Y."/>
            <person name="Yu S."/>
            <person name="Liu X."/>
            <person name="Zhang Y."/>
            <person name="Hong G."/>
            <person name="Han B."/>
            <person name="Choisne N."/>
            <person name="Demange N."/>
            <person name="Orjeda G."/>
            <person name="Samain S."/>
            <person name="Cattolico L."/>
            <person name="Pelletier E."/>
            <person name="Couloux A."/>
            <person name="Segurens B."/>
            <person name="Wincker P."/>
            <person name="D'Hont A."/>
            <person name="Scarpelli C."/>
            <person name="Weissenbach J."/>
            <person name="Salanoubat M."/>
            <person name="Quetier F."/>
            <person name="Yu Y."/>
            <person name="Kim H.R."/>
            <person name="Rambo T."/>
            <person name="Currie J."/>
            <person name="Collura K."/>
            <person name="Luo M."/>
            <person name="Yang T."/>
            <person name="Ammiraju J.S.S."/>
            <person name="Engler F."/>
            <person name="Soderlund C."/>
            <person name="Wing R.A."/>
            <person name="Palmer L.E."/>
            <person name="de la Bastide M."/>
            <person name="Spiegel L."/>
            <person name="Nascimento L."/>
            <person name="Zutavern T."/>
            <person name="O'Shaughnessy A."/>
            <person name="Dike S."/>
            <person name="Dedhia N."/>
            <person name="Preston R."/>
            <person name="Balija V."/>
            <person name="McCombie W.R."/>
            <person name="Chow T."/>
            <person name="Chen H."/>
            <person name="Chung M."/>
            <person name="Chen C."/>
            <person name="Shaw J."/>
            <person name="Wu H."/>
            <person name="Hsiao K."/>
            <person name="Chao Y."/>
            <person name="Chu M."/>
            <person name="Cheng C."/>
            <person name="Hour A."/>
            <person name="Lee P."/>
            <person name="Lin S."/>
            <person name="Lin Y."/>
            <person name="Liou J."/>
            <person name="Liu S."/>
            <person name="Hsing Y."/>
            <person name="Raghuvanshi S."/>
            <person name="Mohanty A."/>
            <person name="Bharti A.K."/>
            <person name="Gaur A."/>
            <person name="Gupta V."/>
            <person name="Kumar D."/>
            <person name="Ravi V."/>
            <person name="Vij S."/>
            <person name="Kapur A."/>
            <person name="Khurana P."/>
            <person name="Khurana P."/>
            <person name="Khurana J.P."/>
            <person name="Tyagi A.K."/>
            <person name="Gaikwad K."/>
            <person name="Singh A."/>
            <person name="Dalal V."/>
            <person name="Srivastava S."/>
            <person name="Dixit A."/>
            <person name="Pal A.K."/>
            <person name="Ghazi I.A."/>
            <person name="Yadav M."/>
            <person name="Pandit A."/>
            <person name="Bhargava A."/>
            <person name="Sureshbabu K."/>
            <person name="Batra K."/>
            <person name="Sharma T.R."/>
            <person name="Mohapatra T."/>
            <person name="Singh N.K."/>
            <person name="Messing J."/>
            <person name="Nelson A.B."/>
            <person name="Fuks G."/>
            <person name="Kavchok S."/>
            <person name="Keizer G."/>
            <person name="Linton E."/>
            <person name="Llaca V."/>
            <person name="Song R."/>
            <person name="Tanyolac B."/>
            <person name="Young S."/>
            <person name="Ho-Il K."/>
            <person name="Hahn J.H."/>
            <person name="Sangsakoo G."/>
            <person name="Vanavichit A."/>
            <person name="de Mattos Luiz.A.T."/>
            <person name="Zimmer P.D."/>
            <person name="Malone G."/>
            <person name="Dellagostin O."/>
            <person name="de Oliveira A.C."/>
            <person name="Bevan M."/>
            <person name="Bancroft I."/>
            <person name="Minx P."/>
            <person name="Cordum H."/>
            <person name="Wilson R."/>
            <person name="Cheng Z."/>
            <person name="Jin W."/>
            <person name="Jiang J."/>
            <person name="Leong S.A."/>
            <person name="Iwama H."/>
            <person name="Gojobori T."/>
            <person name="Itoh T."/>
            <person name="Niimura Y."/>
            <person name="Fujii Y."/>
            <person name="Habara T."/>
            <person name="Sakai H."/>
            <person name="Sato Y."/>
            <person name="Wilson G."/>
            <person name="Kumar K."/>
            <person name="McCouch S."/>
            <person name="Juretic N."/>
            <person name="Hoen D."/>
            <person name="Wright S."/>
            <person name="Bruskiewich R."/>
            <person name="Bureau T."/>
            <person name="Miyao A."/>
            <person name="Hirochika H."/>
            <person name="Nishikawa T."/>
            <person name="Kadowaki K."/>
            <person name="Sugiura M."/>
            <person name="Burr B."/>
            <person name="Sasaki T."/>
        </authorList>
    </citation>
    <scope>NUCLEOTIDE SEQUENCE [LARGE SCALE GENOMIC DNA]</scope>
    <source>
        <strain evidence="3">cv. Nipponbare</strain>
    </source>
</reference>
<feature type="region of interest" description="Disordered" evidence="1">
    <location>
        <begin position="121"/>
        <end position="156"/>
    </location>
</feature>
<protein>
    <submittedName>
        <fullName evidence="2">Uncharacterized protein</fullName>
    </submittedName>
</protein>
<organism evidence="2 3">
    <name type="scientific">Oryza sativa subsp. japonica</name>
    <name type="common">Rice</name>
    <dbReference type="NCBI Taxonomy" id="39947"/>
    <lineage>
        <taxon>Eukaryota</taxon>
        <taxon>Viridiplantae</taxon>
        <taxon>Streptophyta</taxon>
        <taxon>Embryophyta</taxon>
        <taxon>Tracheophyta</taxon>
        <taxon>Spermatophyta</taxon>
        <taxon>Magnoliopsida</taxon>
        <taxon>Liliopsida</taxon>
        <taxon>Poales</taxon>
        <taxon>Poaceae</taxon>
        <taxon>BOP clade</taxon>
        <taxon>Oryzoideae</taxon>
        <taxon>Oryzeae</taxon>
        <taxon>Oryzinae</taxon>
        <taxon>Oryza</taxon>
        <taxon>Oryza sativa</taxon>
    </lineage>
</organism>
<gene>
    <name evidence="2" type="ORF">P0410E01.16</name>
</gene>
<feature type="compositionally biased region" description="Basic and acidic residues" evidence="1">
    <location>
        <begin position="124"/>
        <end position="156"/>
    </location>
</feature>
<reference evidence="3" key="2">
    <citation type="journal article" date="2008" name="Nucleic Acids Res.">
        <title>The rice annotation project database (RAP-DB): 2008 update.</title>
        <authorList>
            <consortium name="The rice annotation project (RAP)"/>
        </authorList>
    </citation>
    <scope>GENOME REANNOTATION</scope>
    <source>
        <strain evidence="3">cv. Nipponbare</strain>
    </source>
</reference>
<dbReference type="Proteomes" id="UP000000763">
    <property type="component" value="Chromosome 1"/>
</dbReference>
<feature type="compositionally biased region" description="Low complexity" evidence="1">
    <location>
        <begin position="56"/>
        <end position="72"/>
    </location>
</feature>
<evidence type="ECO:0000256" key="1">
    <source>
        <dbReference type="SAM" id="MobiDB-lite"/>
    </source>
</evidence>
<feature type="compositionally biased region" description="Basic residues" evidence="1">
    <location>
        <begin position="87"/>
        <end position="97"/>
    </location>
</feature>
<evidence type="ECO:0000313" key="3">
    <source>
        <dbReference type="Proteomes" id="UP000000763"/>
    </source>
</evidence>
<name>Q7F455_ORYSJ</name>
<evidence type="ECO:0000313" key="2">
    <source>
        <dbReference type="EMBL" id="BAB17088.1"/>
    </source>
</evidence>
<feature type="compositionally biased region" description="Pro residues" evidence="1">
    <location>
        <begin position="73"/>
        <end position="83"/>
    </location>
</feature>
<dbReference type="EMBL" id="AP002866">
    <property type="protein sequence ID" value="BAB17088.1"/>
    <property type="molecule type" value="Genomic_DNA"/>
</dbReference>
<feature type="compositionally biased region" description="Low complexity" evidence="1">
    <location>
        <begin position="10"/>
        <end position="21"/>
    </location>
</feature>
<accession>Q7F455</accession>
<sequence>MGNREDGHTGSVVGVRRSGGPAIRAAPIGIAPALLLLARVACRRQDARPPPPLARLPPAASSPTIHGPHLPGRLPPWPPPPLARPATRLRRRPRHSPARPPPSLGYTPAAAFCQLGCPAAAVSHAERRGEESCGSRQKREGERMEKSVERSREKEE</sequence>
<feature type="region of interest" description="Disordered" evidence="1">
    <location>
        <begin position="1"/>
        <end position="21"/>
    </location>
</feature>
<proteinExistence type="predicted"/>